<evidence type="ECO:0000259" key="1">
    <source>
        <dbReference type="Pfam" id="PF22479"/>
    </source>
</evidence>
<dbReference type="GeneID" id="55004106"/>
<dbReference type="EMBL" id="MH816966">
    <property type="protein sequence ID" value="AYD85494.1"/>
    <property type="molecule type" value="Genomic_DNA"/>
</dbReference>
<evidence type="ECO:0000313" key="2">
    <source>
        <dbReference type="EMBL" id="AYD85494.1"/>
    </source>
</evidence>
<dbReference type="KEGG" id="vg:55004106"/>
<name>A0A386KK49_9CAUD</name>
<sequence length="109" mass="12419">MYQIPLDSVPNQNISFNVDGAYWQLHIFAAIEHMCADVYRNGELLIQGVRCFGGIPMVPYKYLMIGYGNFIFDSTPDYENFNSGGCNLYYMSESELAEFQKTAEAEFAI</sequence>
<dbReference type="Pfam" id="PF22479">
    <property type="entry name" value="Pam3_gp18"/>
    <property type="match status" value="1"/>
</dbReference>
<reference evidence="2 3" key="1">
    <citation type="submission" date="2018-08" db="EMBL/GenBank/DDBJ databases">
        <title>Characterization and Complete Genome Sequence Analysis of a Lytic Bacteriophage FEC19 infecting Escherichia coli O157:H7.</title>
        <authorList>
            <person name="Fan C."/>
            <person name="Zhao C."/>
            <person name="Tie D."/>
            <person name="Sun Y."/>
        </authorList>
    </citation>
    <scope>NUCLEOTIDE SEQUENCE [LARGE SCALE GENOMIC DNA]</scope>
</reference>
<accession>A0A386KK49</accession>
<feature type="domain" description="Cyanophage baseplate Pam3 plug gp18" evidence="1">
    <location>
        <begin position="1"/>
        <end position="92"/>
    </location>
</feature>
<keyword evidence="3" id="KW-1185">Reference proteome</keyword>
<dbReference type="InterPro" id="IPR054252">
    <property type="entry name" value="Pam3_gp18"/>
</dbReference>
<evidence type="ECO:0000313" key="3">
    <source>
        <dbReference type="Proteomes" id="UP000268320"/>
    </source>
</evidence>
<dbReference type="RefSeq" id="YP_009813031.1">
    <property type="nucleotide sequence ID" value="NC_048073.1"/>
</dbReference>
<organism evidence="2 3">
    <name type="scientific">Escherichia phage FEC19</name>
    <dbReference type="NCBI Taxonomy" id="2315486"/>
    <lineage>
        <taxon>Viruses</taxon>
        <taxon>Duplodnaviria</taxon>
        <taxon>Heunggongvirae</taxon>
        <taxon>Uroviricota</taxon>
        <taxon>Caudoviricetes</taxon>
        <taxon>Lindbergviridae</taxon>
        <taxon>Wifcevirus</taxon>
        <taxon>Wifcevirus FEC19</taxon>
    </lineage>
</organism>
<dbReference type="Proteomes" id="UP000268320">
    <property type="component" value="Genome"/>
</dbReference>
<proteinExistence type="predicted"/>
<protein>
    <recommendedName>
        <fullName evidence="1">Cyanophage baseplate Pam3 plug gp18 domain-containing protein</fullName>
    </recommendedName>
</protein>